<feature type="transmembrane region" description="Helical" evidence="1">
    <location>
        <begin position="305"/>
        <end position="328"/>
    </location>
</feature>
<feature type="transmembrane region" description="Helical" evidence="1">
    <location>
        <begin position="366"/>
        <end position="389"/>
    </location>
</feature>
<dbReference type="Proteomes" id="UP000274358">
    <property type="component" value="Unassembled WGS sequence"/>
</dbReference>
<feature type="transmembrane region" description="Helical" evidence="1">
    <location>
        <begin position="340"/>
        <end position="359"/>
    </location>
</feature>
<keyword evidence="3" id="KW-1185">Reference proteome</keyword>
<evidence type="ECO:0008006" key="4">
    <source>
        <dbReference type="Google" id="ProtNLM"/>
    </source>
</evidence>
<dbReference type="AlphaFoldDB" id="A0A432M4P0"/>
<keyword evidence="1" id="KW-0472">Membrane</keyword>
<feature type="transmembrane region" description="Helical" evidence="1">
    <location>
        <begin position="21"/>
        <end position="39"/>
    </location>
</feature>
<feature type="transmembrane region" description="Helical" evidence="1">
    <location>
        <begin position="111"/>
        <end position="128"/>
    </location>
</feature>
<dbReference type="InterPro" id="IPR025686">
    <property type="entry name" value="Glucos_trans_II"/>
</dbReference>
<proteinExistence type="predicted"/>
<protein>
    <recommendedName>
        <fullName evidence="4">Glucosyl transferase GtrII</fullName>
    </recommendedName>
</protein>
<feature type="transmembrane region" description="Helical" evidence="1">
    <location>
        <begin position="162"/>
        <end position="188"/>
    </location>
</feature>
<organism evidence="2 3">
    <name type="scientific">Dyella choica</name>
    <dbReference type="NCBI Taxonomy" id="1927959"/>
    <lineage>
        <taxon>Bacteria</taxon>
        <taxon>Pseudomonadati</taxon>
        <taxon>Pseudomonadota</taxon>
        <taxon>Gammaproteobacteria</taxon>
        <taxon>Lysobacterales</taxon>
        <taxon>Rhodanobacteraceae</taxon>
        <taxon>Dyella</taxon>
    </lineage>
</organism>
<name>A0A432M4P0_9GAMM</name>
<sequence>MAMEKNRLMPPSQQNLAGSKQVFGILFTGYLLFVLYPILRADRPCNDDMARMLSGAYSWNDNGRPLTTALMRLLEGNLPRLVDFSPMPQILAIALLALAGVLIARRHAIQSPWLAAMLVLPLGAQPFFLENLSFRFDAVAMGASVLLAVLPVSVCRDNLRGFALGALALLGCLCSYQPCLNVFLIFMLLDLVAAQARDEKPQRVARLAAFYVGEALLAMLVYQWKVAPSIKDWIHEHSQMIHSPQQWDVVIGNAKNMAAFLLHALARRWTPVLVWLLALTALAPATIGLHYAFASSGTRTQPMWIRCGLALFAILLPLVALACVAGPMLLLVSPIISPRVFPGVGALMVASLVTLHIALRKWGAGWSHALCFTVAGVWALGMLGFASIYGNALSAQKQYETQIASQLANDLAELQQKQGITRFLMDGSAGLSPLSAHAAEVFPVLNVLVSPYLVGNDFHSRNFVKLFGTGLDEARQDPTGNAAADALLLRACDAPAVYVRNRYALRVVDTTAVVTFPGGRPLSCPGGSSKS</sequence>
<reference evidence="2 3" key="1">
    <citation type="submission" date="2018-12" db="EMBL/GenBank/DDBJ databases">
        <title>Dyella dinghuensis sp. nov. DHOA06 and Dyella choica sp. nov. 4M-K27, isolated from forest soil.</title>
        <authorList>
            <person name="Qiu L.-H."/>
            <person name="Gao Z.-H."/>
        </authorList>
    </citation>
    <scope>NUCLEOTIDE SEQUENCE [LARGE SCALE GENOMIC DNA]</scope>
    <source>
        <strain evidence="2 3">4M-K27</strain>
    </source>
</reference>
<accession>A0A432M4P0</accession>
<keyword evidence="1" id="KW-1133">Transmembrane helix</keyword>
<feature type="transmembrane region" description="Helical" evidence="1">
    <location>
        <begin position="87"/>
        <end position="104"/>
    </location>
</feature>
<feature type="transmembrane region" description="Helical" evidence="1">
    <location>
        <begin position="208"/>
        <end position="226"/>
    </location>
</feature>
<evidence type="ECO:0000313" key="3">
    <source>
        <dbReference type="Proteomes" id="UP000274358"/>
    </source>
</evidence>
<gene>
    <name evidence="2" type="ORF">EKH80_13515</name>
</gene>
<dbReference type="EMBL" id="RYYV01000009">
    <property type="protein sequence ID" value="RUL74497.1"/>
    <property type="molecule type" value="Genomic_DNA"/>
</dbReference>
<keyword evidence="1" id="KW-0812">Transmembrane</keyword>
<comment type="caution">
    <text evidence="2">The sequence shown here is derived from an EMBL/GenBank/DDBJ whole genome shotgun (WGS) entry which is preliminary data.</text>
</comment>
<feature type="transmembrane region" description="Helical" evidence="1">
    <location>
        <begin position="134"/>
        <end position="155"/>
    </location>
</feature>
<feature type="transmembrane region" description="Helical" evidence="1">
    <location>
        <begin position="272"/>
        <end position="293"/>
    </location>
</feature>
<evidence type="ECO:0000313" key="2">
    <source>
        <dbReference type="EMBL" id="RUL74497.1"/>
    </source>
</evidence>
<evidence type="ECO:0000256" key="1">
    <source>
        <dbReference type="SAM" id="Phobius"/>
    </source>
</evidence>
<dbReference type="Pfam" id="PF14264">
    <property type="entry name" value="Glucos_trans_II"/>
    <property type="match status" value="1"/>
</dbReference>